<feature type="domain" description="DUF8010" evidence="1">
    <location>
        <begin position="3"/>
        <end position="103"/>
    </location>
</feature>
<comment type="caution">
    <text evidence="3">The sequence shown here is derived from an EMBL/GenBank/DDBJ whole genome shotgun (WGS) entry which is preliminary data.</text>
</comment>
<organism evidence="3 4">
    <name type="scientific">Branchiibius cervicis</name>
    <dbReference type="NCBI Taxonomy" id="908252"/>
    <lineage>
        <taxon>Bacteria</taxon>
        <taxon>Bacillati</taxon>
        <taxon>Actinomycetota</taxon>
        <taxon>Actinomycetes</taxon>
        <taxon>Micrococcales</taxon>
        <taxon>Dermacoccaceae</taxon>
        <taxon>Branchiibius</taxon>
    </lineage>
</organism>
<accession>A0ABW2AQH0</accession>
<evidence type="ECO:0000259" key="2">
    <source>
        <dbReference type="Pfam" id="PF26572"/>
    </source>
</evidence>
<dbReference type="InterPro" id="IPR058323">
    <property type="entry name" value="DUF8010"/>
</dbReference>
<gene>
    <name evidence="3" type="ORF">ACFQBT_05475</name>
</gene>
<dbReference type="RefSeq" id="WP_377820985.1">
    <property type="nucleotide sequence ID" value="NZ_JBHSWJ010000002.1"/>
</dbReference>
<dbReference type="Pfam" id="PF26572">
    <property type="entry name" value="DUF8185"/>
    <property type="match status" value="1"/>
</dbReference>
<reference evidence="4" key="1">
    <citation type="journal article" date="2019" name="Int. J. Syst. Evol. Microbiol.">
        <title>The Global Catalogue of Microorganisms (GCM) 10K type strain sequencing project: providing services to taxonomists for standard genome sequencing and annotation.</title>
        <authorList>
            <consortium name="The Broad Institute Genomics Platform"/>
            <consortium name="The Broad Institute Genome Sequencing Center for Infectious Disease"/>
            <person name="Wu L."/>
            <person name="Ma J."/>
        </authorList>
    </citation>
    <scope>NUCLEOTIDE SEQUENCE [LARGE SCALE GENOMIC DNA]</scope>
    <source>
        <strain evidence="4">NBRC 106593</strain>
    </source>
</reference>
<name>A0ABW2AQH0_9MICO</name>
<dbReference type="InterPro" id="IPR058498">
    <property type="entry name" value="DUF8185"/>
</dbReference>
<sequence length="211" mass="22348">MSSLHLVDQETWADLSTYVARARRLEEDGAIRLQASGTALAAWVGVVKGRGLLGEGTTVGLRVLELAQPANLDVVVGLSAVADRLARPTDDHELPVPPMTVQTTWAAVSPPRSGWRPVAQVPVETLRRTATEGLEALAVSARAPLSAVRQETERQRVWSASIPLPAAADGLSASVALGAHALGFLVGEEATVFTAGRWYRLTTPAGHVLVR</sequence>
<feature type="domain" description="DUF8185" evidence="2">
    <location>
        <begin position="110"/>
        <end position="211"/>
    </location>
</feature>
<evidence type="ECO:0000313" key="3">
    <source>
        <dbReference type="EMBL" id="MFC6713323.1"/>
    </source>
</evidence>
<proteinExistence type="predicted"/>
<dbReference type="Proteomes" id="UP001596356">
    <property type="component" value="Unassembled WGS sequence"/>
</dbReference>
<protein>
    <submittedName>
        <fullName evidence="3">Uncharacterized protein</fullName>
    </submittedName>
</protein>
<keyword evidence="4" id="KW-1185">Reference proteome</keyword>
<evidence type="ECO:0000259" key="1">
    <source>
        <dbReference type="Pfam" id="PF26035"/>
    </source>
</evidence>
<dbReference type="EMBL" id="JBHSWJ010000002">
    <property type="protein sequence ID" value="MFC6713323.1"/>
    <property type="molecule type" value="Genomic_DNA"/>
</dbReference>
<evidence type="ECO:0000313" key="4">
    <source>
        <dbReference type="Proteomes" id="UP001596356"/>
    </source>
</evidence>
<dbReference type="Pfam" id="PF26035">
    <property type="entry name" value="DUF8010"/>
    <property type="match status" value="1"/>
</dbReference>